<dbReference type="GO" id="GO:0016747">
    <property type="term" value="F:acyltransferase activity, transferring groups other than amino-acyl groups"/>
    <property type="evidence" value="ECO:0007669"/>
    <property type="project" value="InterPro"/>
</dbReference>
<accession>A0A9P8WJ77</accession>
<evidence type="ECO:0000313" key="3">
    <source>
        <dbReference type="EMBL" id="KAH6900625.1"/>
    </source>
</evidence>
<sequence>MPSAIATENKVAHLSLPPCKVSPACHHDVPALVDIYLAAFRDDFDATIVMGTSRECWVRDLLDFISDPSVHLLKATKKLDGSEAILGWALWTPHADVDSDTESSGSTSDSDLDTDEWSSGEESGNGNFCMFDRLNTTPSQHHEPGDGSEDVDSWPHHCRPHWHLHVIAISPEYQNQGVEAQLLEQILILADEIESTVSTEVSPLSAPLYRGFGFDDEGSVGFTTKTGLEHHLIMARPPDVHERLKLGVGRGYY</sequence>
<gene>
    <name evidence="3" type="ORF">B0T10DRAFT_32953</name>
</gene>
<dbReference type="OrthoDB" id="2115692at2759"/>
<feature type="domain" description="N-acetyltransferase" evidence="2">
    <location>
        <begin position="156"/>
        <end position="239"/>
    </location>
</feature>
<organism evidence="3 4">
    <name type="scientific">Thelonectria olida</name>
    <dbReference type="NCBI Taxonomy" id="1576542"/>
    <lineage>
        <taxon>Eukaryota</taxon>
        <taxon>Fungi</taxon>
        <taxon>Dikarya</taxon>
        <taxon>Ascomycota</taxon>
        <taxon>Pezizomycotina</taxon>
        <taxon>Sordariomycetes</taxon>
        <taxon>Hypocreomycetidae</taxon>
        <taxon>Hypocreales</taxon>
        <taxon>Nectriaceae</taxon>
        <taxon>Thelonectria</taxon>
    </lineage>
</organism>
<protein>
    <recommendedName>
        <fullName evidence="2">N-acetyltransferase domain-containing protein</fullName>
    </recommendedName>
</protein>
<proteinExistence type="predicted"/>
<dbReference type="AlphaFoldDB" id="A0A9P8WJ77"/>
<evidence type="ECO:0000313" key="4">
    <source>
        <dbReference type="Proteomes" id="UP000777438"/>
    </source>
</evidence>
<feature type="region of interest" description="Disordered" evidence="1">
    <location>
        <begin position="96"/>
        <end position="152"/>
    </location>
</feature>
<dbReference type="PANTHER" id="PTHR42791">
    <property type="entry name" value="GNAT FAMILY ACETYLTRANSFERASE"/>
    <property type="match status" value="1"/>
</dbReference>
<dbReference type="InterPro" id="IPR000182">
    <property type="entry name" value="GNAT_dom"/>
</dbReference>
<evidence type="ECO:0000256" key="1">
    <source>
        <dbReference type="SAM" id="MobiDB-lite"/>
    </source>
</evidence>
<dbReference type="Gene3D" id="3.40.630.30">
    <property type="match status" value="1"/>
</dbReference>
<keyword evidence="4" id="KW-1185">Reference proteome</keyword>
<dbReference type="Proteomes" id="UP000777438">
    <property type="component" value="Unassembled WGS sequence"/>
</dbReference>
<evidence type="ECO:0000259" key="2">
    <source>
        <dbReference type="PROSITE" id="PS51186"/>
    </source>
</evidence>
<dbReference type="CDD" id="cd04301">
    <property type="entry name" value="NAT_SF"/>
    <property type="match status" value="1"/>
</dbReference>
<dbReference type="InterPro" id="IPR052523">
    <property type="entry name" value="Trichothecene_AcTrans"/>
</dbReference>
<dbReference type="PROSITE" id="PS51186">
    <property type="entry name" value="GNAT"/>
    <property type="match status" value="1"/>
</dbReference>
<dbReference type="InterPro" id="IPR016181">
    <property type="entry name" value="Acyl_CoA_acyltransferase"/>
</dbReference>
<dbReference type="PANTHER" id="PTHR42791:SF1">
    <property type="entry name" value="N-ACETYLTRANSFERASE DOMAIN-CONTAINING PROTEIN"/>
    <property type="match status" value="1"/>
</dbReference>
<dbReference type="EMBL" id="JAGPYM010000001">
    <property type="protein sequence ID" value="KAH6900625.1"/>
    <property type="molecule type" value="Genomic_DNA"/>
</dbReference>
<comment type="caution">
    <text evidence="3">The sequence shown here is derived from an EMBL/GenBank/DDBJ whole genome shotgun (WGS) entry which is preliminary data.</text>
</comment>
<name>A0A9P8WJ77_9HYPO</name>
<dbReference type="SUPFAM" id="SSF55729">
    <property type="entry name" value="Acyl-CoA N-acyltransferases (Nat)"/>
    <property type="match status" value="1"/>
</dbReference>
<reference evidence="3 4" key="1">
    <citation type="journal article" date="2021" name="Nat. Commun.">
        <title>Genetic determinants of endophytism in the Arabidopsis root mycobiome.</title>
        <authorList>
            <person name="Mesny F."/>
            <person name="Miyauchi S."/>
            <person name="Thiergart T."/>
            <person name="Pickel B."/>
            <person name="Atanasova L."/>
            <person name="Karlsson M."/>
            <person name="Huettel B."/>
            <person name="Barry K.W."/>
            <person name="Haridas S."/>
            <person name="Chen C."/>
            <person name="Bauer D."/>
            <person name="Andreopoulos W."/>
            <person name="Pangilinan J."/>
            <person name="LaButti K."/>
            <person name="Riley R."/>
            <person name="Lipzen A."/>
            <person name="Clum A."/>
            <person name="Drula E."/>
            <person name="Henrissat B."/>
            <person name="Kohler A."/>
            <person name="Grigoriev I.V."/>
            <person name="Martin F.M."/>
            <person name="Hacquard S."/>
        </authorList>
    </citation>
    <scope>NUCLEOTIDE SEQUENCE [LARGE SCALE GENOMIC DNA]</scope>
    <source>
        <strain evidence="3 4">MPI-CAGE-CH-0241</strain>
    </source>
</reference>
<dbReference type="Pfam" id="PF13673">
    <property type="entry name" value="Acetyltransf_10"/>
    <property type="match status" value="1"/>
</dbReference>
<feature type="compositionally biased region" description="Acidic residues" evidence="1">
    <location>
        <begin position="110"/>
        <end position="119"/>
    </location>
</feature>